<organism evidence="1 2">
    <name type="scientific">Bradyrhizobium retamae</name>
    <dbReference type="NCBI Taxonomy" id="1300035"/>
    <lineage>
        <taxon>Bacteria</taxon>
        <taxon>Pseudomonadati</taxon>
        <taxon>Pseudomonadota</taxon>
        <taxon>Alphaproteobacteria</taxon>
        <taxon>Hyphomicrobiales</taxon>
        <taxon>Nitrobacteraceae</taxon>
        <taxon>Bradyrhizobium</taxon>
    </lineage>
</organism>
<accession>A0A0R3MNI1</accession>
<name>A0A0R3MNI1_9BRAD</name>
<dbReference type="Proteomes" id="UP000052023">
    <property type="component" value="Unassembled WGS sequence"/>
</dbReference>
<dbReference type="Pfam" id="PF05954">
    <property type="entry name" value="Phage_GPD"/>
    <property type="match status" value="1"/>
</dbReference>
<gene>
    <name evidence="1" type="ORF">CQ13_06630</name>
</gene>
<protein>
    <recommendedName>
        <fullName evidence="3">Late control protein</fullName>
    </recommendedName>
</protein>
<keyword evidence="2" id="KW-1185">Reference proteome</keyword>
<dbReference type="AlphaFoldDB" id="A0A0R3MNI1"/>
<evidence type="ECO:0000313" key="1">
    <source>
        <dbReference type="EMBL" id="KRR21721.1"/>
    </source>
</evidence>
<proteinExistence type="predicted"/>
<dbReference type="Gene3D" id="3.55.50.10">
    <property type="entry name" value="Baseplate protein-like domains"/>
    <property type="match status" value="1"/>
</dbReference>
<dbReference type="RefSeq" id="WP_057845620.1">
    <property type="nucleotide sequence ID" value="NZ_LLYA01000170.1"/>
</dbReference>
<comment type="caution">
    <text evidence="1">The sequence shown here is derived from an EMBL/GenBank/DDBJ whole genome shotgun (WGS) entry which is preliminary data.</text>
</comment>
<reference evidence="1 2" key="1">
    <citation type="submission" date="2014-03" db="EMBL/GenBank/DDBJ databases">
        <title>Bradyrhizobium valentinum sp. nov., isolated from effective nodules of Lupinus mariae-josephae, a lupine endemic of basic-lime soils in Eastern Spain.</title>
        <authorList>
            <person name="Duran D."/>
            <person name="Rey L."/>
            <person name="Navarro A."/>
            <person name="Busquets A."/>
            <person name="Imperial J."/>
            <person name="Ruiz-Argueso T."/>
        </authorList>
    </citation>
    <scope>NUCLEOTIDE SEQUENCE [LARGE SCALE GENOMIC DNA]</scope>
    <source>
        <strain evidence="1 2">Ro19</strain>
    </source>
</reference>
<dbReference type="SUPFAM" id="SSF69279">
    <property type="entry name" value="Phage tail proteins"/>
    <property type="match status" value="1"/>
</dbReference>
<sequence>MRPAARIMLDGIDITANLLPAPFGMPLESGGHVIPGGVLGFGKGALLSITVTDNEGKKSDSCDLELDAREYIPSPGKGSKLRVWLGFAETGVNYMGTFLIDSWTKKGRPKIMTVSAKAAGLTTDIKAPKSRSYHEKSVSDIVNQIAGKHGLSAVVAGEIGSIKPGHLDQSNESDLNFLTRLAGRVGANFKLADEKIIFNKAGSGQLPGGGAAPTFVLAETGCTDWDCTGSTRGDYRSVEAAWHNVKKGEREWVKEGGGSPTFRSRKLFKTEEEAKAQAKATKGALARGSKVFGANFLGRTEMFAGAGLTAIGFDPDVDDSYTIKSAIHRLNDQGLSTRISCEQGGEGDDNSWGGG</sequence>
<evidence type="ECO:0008006" key="3">
    <source>
        <dbReference type="Google" id="ProtNLM"/>
    </source>
</evidence>
<evidence type="ECO:0000313" key="2">
    <source>
        <dbReference type="Proteomes" id="UP000052023"/>
    </source>
</evidence>
<dbReference type="EMBL" id="LLYA01000170">
    <property type="protein sequence ID" value="KRR21721.1"/>
    <property type="molecule type" value="Genomic_DNA"/>
</dbReference>